<feature type="compositionally biased region" description="Polar residues" evidence="1">
    <location>
        <begin position="816"/>
        <end position="834"/>
    </location>
</feature>
<dbReference type="Proteomes" id="UP001530315">
    <property type="component" value="Unassembled WGS sequence"/>
</dbReference>
<name>A0ABD3NZ80_9STRA</name>
<evidence type="ECO:0000256" key="2">
    <source>
        <dbReference type="SAM" id="SignalP"/>
    </source>
</evidence>
<keyword evidence="2" id="KW-0732">Signal</keyword>
<feature type="signal peptide" evidence="2">
    <location>
        <begin position="1"/>
        <end position="19"/>
    </location>
</feature>
<gene>
    <name evidence="3" type="ORF">ACHAW5_002022</name>
</gene>
<dbReference type="AlphaFoldDB" id="A0ABD3NZ80"/>
<feature type="region of interest" description="Disordered" evidence="1">
    <location>
        <begin position="766"/>
        <end position="834"/>
    </location>
</feature>
<accession>A0ABD3NZ80</accession>
<evidence type="ECO:0000256" key="1">
    <source>
        <dbReference type="SAM" id="MobiDB-lite"/>
    </source>
</evidence>
<keyword evidence="4" id="KW-1185">Reference proteome</keyword>
<feature type="compositionally biased region" description="Low complexity" evidence="1">
    <location>
        <begin position="766"/>
        <end position="815"/>
    </location>
</feature>
<dbReference type="EMBL" id="JALLAZ020001164">
    <property type="protein sequence ID" value="KAL3779430.1"/>
    <property type="molecule type" value="Genomic_DNA"/>
</dbReference>
<evidence type="ECO:0000313" key="3">
    <source>
        <dbReference type="EMBL" id="KAL3779430.1"/>
    </source>
</evidence>
<comment type="caution">
    <text evidence="3">The sequence shown here is derived from an EMBL/GenBank/DDBJ whole genome shotgun (WGS) entry which is preliminary data.</text>
</comment>
<organism evidence="3 4">
    <name type="scientific">Stephanodiscus triporus</name>
    <dbReference type="NCBI Taxonomy" id="2934178"/>
    <lineage>
        <taxon>Eukaryota</taxon>
        <taxon>Sar</taxon>
        <taxon>Stramenopiles</taxon>
        <taxon>Ochrophyta</taxon>
        <taxon>Bacillariophyta</taxon>
        <taxon>Coscinodiscophyceae</taxon>
        <taxon>Thalassiosirophycidae</taxon>
        <taxon>Stephanodiscales</taxon>
        <taxon>Stephanodiscaceae</taxon>
        <taxon>Stephanodiscus</taxon>
    </lineage>
</organism>
<feature type="chain" id="PRO_5044829529" evidence="2">
    <location>
        <begin position="20"/>
        <end position="834"/>
    </location>
</feature>
<reference evidence="3 4" key="1">
    <citation type="submission" date="2024-10" db="EMBL/GenBank/DDBJ databases">
        <title>Updated reference genomes for cyclostephanoid diatoms.</title>
        <authorList>
            <person name="Roberts W.R."/>
            <person name="Alverson A.J."/>
        </authorList>
    </citation>
    <scope>NUCLEOTIDE SEQUENCE [LARGE SCALE GENOMIC DNA]</scope>
    <source>
        <strain evidence="3 4">AJA276-08</strain>
    </source>
</reference>
<sequence length="834" mass="91596">MKISLSAVALLATTLPGAALEECLTGGFRLEINGECNPGTVLAAYKEQVYYATGGIPKTCTTSAEDDLLLKLGGKTIQSLCDELYLTQDKVPFTKAAGRGDDFHFEEMFFNGRTDWQEDVETLVDNAATNILKEDAEQVRVFFEGTAQGRRVEWPGALKNFQSSIADKDGLATCTTNAAMCCWPKDRQAKDNNGNCATPYDENCVNKDPADNTDLCFVDLNRTDTDGFESNKGYLGFPLDNGDGEGSIHCHGLAWSNDVNDRTARYKGNNLFYVSMYDHMYQRGYVKNIPGAPIVEQMPTVTRSDCTQVDLVESFMIEYVSTSRSFTSKLTSVDVNFNACQGINGQNNNLWAYMARLYYQGDISPKQFGVAGRIITNVGCEGATRSQHNKMNLQMGYTPNPNEWTRVAGRESMKKRDPFGHRAFLKSLRPSAYGPVHYGIIYRVCATCTRTHQKIFYRRNTPVPDTFDLLYNILYESNDGGGMNRWGLDFSLHSTYEDAVNGTKPWSCPGGIFNYAATFYGECSPTGVRVTDQFSRFHENWGQKQDVGYFVNKPENDGLQEITTKAIKGYYSWSNDYGYYGGKATGIALKNQLDGSIYMTGSGSDIWNTQDDFNYLSQEFSGDYTAIVHASNMSSPGNDNWSKAGIMIRKSMAPGSVYYGLFLTLANGVCAQVRQVENGTTSNGACVQVGVKASWLMVRKRGNTFQSYAGSQASPGDAITWTLVTLWGDSSIPTMGNDYSVGLAVSSHHWEPRIVTEVVFSSYQVTPTTDSPTASPTTSKPTTSKPTTSTPTAKPTASPTTRRPTASPTTRAPTTKGPTASPTTRGSNYEGSDG</sequence>
<proteinExistence type="predicted"/>
<evidence type="ECO:0000313" key="4">
    <source>
        <dbReference type="Proteomes" id="UP001530315"/>
    </source>
</evidence>
<protein>
    <submittedName>
        <fullName evidence="3">Uncharacterized protein</fullName>
    </submittedName>
</protein>